<dbReference type="Proteomes" id="UP000032458">
    <property type="component" value="Unassembled WGS sequence"/>
</dbReference>
<dbReference type="Pfam" id="PF13535">
    <property type="entry name" value="ATP-grasp_4"/>
    <property type="match status" value="1"/>
</dbReference>
<sequence length="425" mass="46053">MSSHPSGGGPAVIVDPFSSGGLYAPAFRAAGVPVVAVVSYPQIPPAYAGSFRPEDFDAVLTWDGDGDNLVERLRALGPRCVLPGAEIGVELADRLAARVVPEVANVPHLAAARRHKYAMAQAVSAAGLPVIRQLCTDDPDEVAAWLEKEGLTGHDLVVKPPKSASTDGVTRIAGGHGWRKEFEAQLGRLNQWRILNDQMLVQEYATGTEYVIDVFTHDGHHTVTDVCRYRKIDSGGQMAVYESMDWVPEDRPEVPELLRYTRGVLDAVGFRWGAAHVEVMRTADGPRLIEVNARPHGGGHPRFCRTATGDSQIDRAVAYFTGRTPLPSGYELRRRVRVVFLISRSAGVVRNAEVLDAISEVKSHHVSAVGVRTGDRIAPTKDLLGTLSLGFVVLAHQDPAQLDADHAEIRRIESLLTVDPETDAA</sequence>
<dbReference type="AlphaFoldDB" id="A0A0D7CLJ7"/>
<evidence type="ECO:0000313" key="6">
    <source>
        <dbReference type="EMBL" id="KIZ17089.1"/>
    </source>
</evidence>
<dbReference type="PANTHER" id="PTHR43585">
    <property type="entry name" value="FUMIPYRROLE BIOSYNTHESIS PROTEIN C"/>
    <property type="match status" value="1"/>
</dbReference>
<keyword evidence="3 4" id="KW-0067">ATP-binding</keyword>
<keyword evidence="1" id="KW-0436">Ligase</keyword>
<dbReference type="InterPro" id="IPR052032">
    <property type="entry name" value="ATP-dep_AA_Ligase"/>
</dbReference>
<feature type="domain" description="ATP-grasp" evidence="5">
    <location>
        <begin position="120"/>
        <end position="321"/>
    </location>
</feature>
<keyword evidence="7" id="KW-1185">Reference proteome</keyword>
<keyword evidence="2 4" id="KW-0547">Nucleotide-binding</keyword>
<accession>A0A0D7CLJ7</accession>
<dbReference type="PANTHER" id="PTHR43585:SF2">
    <property type="entry name" value="ATP-GRASP ENZYME FSQD"/>
    <property type="match status" value="1"/>
</dbReference>
<organism evidence="6 7">
    <name type="scientific">Streptomyces natalensis ATCC 27448</name>
    <dbReference type="NCBI Taxonomy" id="1240678"/>
    <lineage>
        <taxon>Bacteria</taxon>
        <taxon>Bacillati</taxon>
        <taxon>Actinomycetota</taxon>
        <taxon>Actinomycetes</taxon>
        <taxon>Kitasatosporales</taxon>
        <taxon>Streptomycetaceae</taxon>
        <taxon>Streptomyces</taxon>
    </lineage>
</organism>
<comment type="caution">
    <text evidence="6">The sequence shown here is derived from an EMBL/GenBank/DDBJ whole genome shotgun (WGS) entry which is preliminary data.</text>
</comment>
<dbReference type="InterPro" id="IPR011761">
    <property type="entry name" value="ATP-grasp"/>
</dbReference>
<dbReference type="GO" id="GO:0016874">
    <property type="term" value="F:ligase activity"/>
    <property type="evidence" value="ECO:0007669"/>
    <property type="project" value="UniProtKB-KW"/>
</dbReference>
<dbReference type="RefSeq" id="WP_044365430.1">
    <property type="nucleotide sequence ID" value="NZ_JRKI01000025.1"/>
</dbReference>
<protein>
    <recommendedName>
        <fullName evidence="5">ATP-grasp domain-containing protein</fullName>
    </recommendedName>
</protein>
<evidence type="ECO:0000256" key="2">
    <source>
        <dbReference type="ARBA" id="ARBA00022741"/>
    </source>
</evidence>
<dbReference type="GO" id="GO:0046872">
    <property type="term" value="F:metal ion binding"/>
    <property type="evidence" value="ECO:0007669"/>
    <property type="project" value="InterPro"/>
</dbReference>
<name>A0A0D7CLJ7_9ACTN</name>
<dbReference type="PATRIC" id="fig|1240678.4.peg.3310"/>
<evidence type="ECO:0000256" key="3">
    <source>
        <dbReference type="ARBA" id="ARBA00022840"/>
    </source>
</evidence>
<dbReference type="GO" id="GO:0005524">
    <property type="term" value="F:ATP binding"/>
    <property type="evidence" value="ECO:0007669"/>
    <property type="project" value="UniProtKB-UniRule"/>
</dbReference>
<evidence type="ECO:0000256" key="4">
    <source>
        <dbReference type="PROSITE-ProRule" id="PRU00409"/>
    </source>
</evidence>
<dbReference type="EMBL" id="JRKI01000025">
    <property type="protein sequence ID" value="KIZ17089.1"/>
    <property type="molecule type" value="Genomic_DNA"/>
</dbReference>
<dbReference type="PROSITE" id="PS50975">
    <property type="entry name" value="ATP_GRASP"/>
    <property type="match status" value="1"/>
</dbReference>
<dbReference type="SUPFAM" id="SSF56059">
    <property type="entry name" value="Glutathione synthetase ATP-binding domain-like"/>
    <property type="match status" value="1"/>
</dbReference>
<evidence type="ECO:0000313" key="7">
    <source>
        <dbReference type="Proteomes" id="UP000032458"/>
    </source>
</evidence>
<dbReference type="NCBIfam" id="NF005543">
    <property type="entry name" value="PRK07206.1"/>
    <property type="match status" value="1"/>
</dbReference>
<dbReference type="Gene3D" id="3.30.470.20">
    <property type="entry name" value="ATP-grasp fold, B domain"/>
    <property type="match status" value="1"/>
</dbReference>
<evidence type="ECO:0000259" key="5">
    <source>
        <dbReference type="PROSITE" id="PS50975"/>
    </source>
</evidence>
<proteinExistence type="predicted"/>
<reference evidence="6 7" key="1">
    <citation type="submission" date="2014-09" db="EMBL/GenBank/DDBJ databases">
        <title>Draft genome sequence of Streptomyces natalensis ATCC 27448, producer of the antifungal pimaricin.</title>
        <authorList>
            <person name="Mendes M.V."/>
            <person name="Beites T."/>
            <person name="Pires S."/>
            <person name="Santos C.L."/>
            <person name="Moradas-Ferreira P."/>
        </authorList>
    </citation>
    <scope>NUCLEOTIDE SEQUENCE [LARGE SCALE GENOMIC DNA]</scope>
    <source>
        <strain evidence="6 7">ATCC 27448</strain>
    </source>
</reference>
<evidence type="ECO:0000256" key="1">
    <source>
        <dbReference type="ARBA" id="ARBA00022598"/>
    </source>
</evidence>
<gene>
    <name evidence="6" type="ORF">SNA_15780</name>
</gene>